<comment type="caution">
    <text evidence="7">The sequence shown here is derived from an EMBL/GenBank/DDBJ whole genome shotgun (WGS) entry which is preliminary data.</text>
</comment>
<keyword evidence="8" id="KW-1185">Reference proteome</keyword>
<feature type="domain" description="Ferric oxidoreductase" evidence="6">
    <location>
        <begin position="13"/>
        <end position="134"/>
    </location>
</feature>
<proteinExistence type="predicted"/>
<gene>
    <name evidence="7" type="ORF">ATL31_0576</name>
</gene>
<dbReference type="OrthoDB" id="4827239at2"/>
<reference evidence="7 8" key="1">
    <citation type="submission" date="2017-12" db="EMBL/GenBank/DDBJ databases">
        <title>Sequencing the genomes of 1000 Actinobacteria strains.</title>
        <authorList>
            <person name="Klenk H.-P."/>
        </authorList>
    </citation>
    <scope>NUCLEOTIDE SEQUENCE [LARGE SCALE GENOMIC DNA]</scope>
    <source>
        <strain evidence="7 8">DSM 12806</strain>
    </source>
</reference>
<evidence type="ECO:0000256" key="4">
    <source>
        <dbReference type="ARBA" id="ARBA00023136"/>
    </source>
</evidence>
<protein>
    <submittedName>
        <fullName evidence="7">Sulfoxide reductase heme-binding subunit YedZ</fullName>
    </submittedName>
</protein>
<dbReference type="Pfam" id="PF01794">
    <property type="entry name" value="Ferric_reduct"/>
    <property type="match status" value="1"/>
</dbReference>
<comment type="subcellular location">
    <subcellularLocation>
        <location evidence="1">Membrane</location>
        <topology evidence="1">Multi-pass membrane protein</topology>
    </subcellularLocation>
</comment>
<dbReference type="AlphaFoldDB" id="A0A2N3YG19"/>
<dbReference type="EMBL" id="PJNE01000001">
    <property type="protein sequence ID" value="PKW25776.1"/>
    <property type="molecule type" value="Genomic_DNA"/>
</dbReference>
<feature type="transmembrane region" description="Helical" evidence="5">
    <location>
        <begin position="51"/>
        <end position="69"/>
    </location>
</feature>
<organism evidence="7 8">
    <name type="scientific">Phycicoccus duodecadis</name>
    <dbReference type="NCBI Taxonomy" id="173053"/>
    <lineage>
        <taxon>Bacteria</taxon>
        <taxon>Bacillati</taxon>
        <taxon>Actinomycetota</taxon>
        <taxon>Actinomycetes</taxon>
        <taxon>Micrococcales</taxon>
        <taxon>Intrasporangiaceae</taxon>
        <taxon>Phycicoccus</taxon>
    </lineage>
</organism>
<accession>A0A2N3YG19</accession>
<feature type="transmembrane region" description="Helical" evidence="5">
    <location>
        <begin position="89"/>
        <end position="108"/>
    </location>
</feature>
<dbReference type="Proteomes" id="UP000233781">
    <property type="component" value="Unassembled WGS sequence"/>
</dbReference>
<feature type="transmembrane region" description="Helical" evidence="5">
    <location>
        <begin position="148"/>
        <end position="172"/>
    </location>
</feature>
<keyword evidence="4 5" id="KW-0472">Membrane</keyword>
<feature type="transmembrane region" description="Helical" evidence="5">
    <location>
        <begin position="12"/>
        <end position="31"/>
    </location>
</feature>
<dbReference type="GO" id="GO:0016020">
    <property type="term" value="C:membrane"/>
    <property type="evidence" value="ECO:0007669"/>
    <property type="project" value="UniProtKB-SubCell"/>
</dbReference>
<keyword evidence="2 5" id="KW-0812">Transmembrane</keyword>
<evidence type="ECO:0000313" key="7">
    <source>
        <dbReference type="EMBL" id="PKW25776.1"/>
    </source>
</evidence>
<evidence type="ECO:0000256" key="2">
    <source>
        <dbReference type="ARBA" id="ARBA00022692"/>
    </source>
</evidence>
<dbReference type="InterPro" id="IPR013130">
    <property type="entry name" value="Fe3_Rdtase_TM_dom"/>
</dbReference>
<evidence type="ECO:0000313" key="8">
    <source>
        <dbReference type="Proteomes" id="UP000233781"/>
    </source>
</evidence>
<evidence type="ECO:0000256" key="3">
    <source>
        <dbReference type="ARBA" id="ARBA00022989"/>
    </source>
</evidence>
<sequence>MTSPLLWYLNRGTGIVLVAVFSLTVVLGVLATGRAVSPWWPRFVTQGLHRALSAVSVLLLLAHALIAVVDEYVDIRWWQALVPFGSSYRPLWLGLGTAALDLTAVVVATSLARSRLPHRLWFLVHLTTYLAWGLGLLHGFMIGTDAHLGWSVAVTAACVGLVALLGAARVVAVLRARGRSRAPSRTPAPRSGEPASR</sequence>
<evidence type="ECO:0000256" key="5">
    <source>
        <dbReference type="SAM" id="Phobius"/>
    </source>
</evidence>
<evidence type="ECO:0000259" key="6">
    <source>
        <dbReference type="Pfam" id="PF01794"/>
    </source>
</evidence>
<feature type="transmembrane region" description="Helical" evidence="5">
    <location>
        <begin position="120"/>
        <end position="142"/>
    </location>
</feature>
<keyword evidence="3 5" id="KW-1133">Transmembrane helix</keyword>
<evidence type="ECO:0000256" key="1">
    <source>
        <dbReference type="ARBA" id="ARBA00004141"/>
    </source>
</evidence>
<dbReference type="RefSeq" id="WP_143598303.1">
    <property type="nucleotide sequence ID" value="NZ_PJNE01000001.1"/>
</dbReference>
<name>A0A2N3YG19_9MICO</name>